<evidence type="ECO:0000256" key="5">
    <source>
        <dbReference type="ARBA" id="ARBA00022527"/>
    </source>
</evidence>
<dbReference type="GO" id="GO:0046872">
    <property type="term" value="F:metal ion binding"/>
    <property type="evidence" value="ECO:0007669"/>
    <property type="project" value="UniProtKB-KW"/>
</dbReference>
<dbReference type="EC" id="2.7.12.1" evidence="4"/>
<keyword evidence="9 18" id="KW-0547">Nucleotide-binding</keyword>
<keyword evidence="13" id="KW-0829">Tyrosine-protein kinase</keyword>
<dbReference type="PANTHER" id="PTHR46485">
    <property type="entry name" value="LIM DOMAIN KINASE 1"/>
    <property type="match status" value="1"/>
</dbReference>
<evidence type="ECO:0000256" key="7">
    <source>
        <dbReference type="ARBA" id="ARBA00022679"/>
    </source>
</evidence>
<keyword evidence="5" id="KW-0723">Serine/threonine-protein kinase</keyword>
<sequence>MATQPPSVAEHENKKKALWPGEVQRVVCEFRKGAGVTVNNGEKRTHLCAIRESKDSDRLAKWPPRRDGPSGDVAACRRHTNSDEEGPVMHCWPGCCALDPPTRSSCQALRHAVATLTRLDDFTSEKIGSGFFSEVYKVTHRTTGQVCVLKMNTSSSNRPNMLREVQLLNRLSHRNILRFLGVCVHQGQLHALTEYINGGSLEQLIQRRSEPLSWELRMRLALDIARGMAYLHSRGVFHRDLTSKNVLIKRQQEEEAAPPTLTAVVGDLGLAERIPVSGCRDFRLPVVGSPYWMAPECLHGSWYDQRADVFSYGIILCELIVRLEADPDVLPRTADFGVDRLALRRLCPDDCPPAFLRLALACCQVEPSVRPTFQGIVEQLEAMLSGDVVDADSPTSDATDDSIGSVQAICEYRATRTRPQV</sequence>
<keyword evidence="10" id="KW-0418">Kinase</keyword>
<reference evidence="20" key="1">
    <citation type="journal article" date="2020" name="Cell">
        <title>Large-Scale Comparative Analyses of Tick Genomes Elucidate Their Genetic Diversity and Vector Capacities.</title>
        <authorList>
            <consortium name="Tick Genome and Microbiome Consortium (TIGMIC)"/>
            <person name="Jia N."/>
            <person name="Wang J."/>
            <person name="Shi W."/>
            <person name="Du L."/>
            <person name="Sun Y."/>
            <person name="Zhan W."/>
            <person name="Jiang J.F."/>
            <person name="Wang Q."/>
            <person name="Zhang B."/>
            <person name="Ji P."/>
            <person name="Bell-Sakyi L."/>
            <person name="Cui X.M."/>
            <person name="Yuan T.T."/>
            <person name="Jiang B.G."/>
            <person name="Yang W.F."/>
            <person name="Lam T.T."/>
            <person name="Chang Q.C."/>
            <person name="Ding S.J."/>
            <person name="Wang X.J."/>
            <person name="Zhu J.G."/>
            <person name="Ruan X.D."/>
            <person name="Zhao L."/>
            <person name="Wei J.T."/>
            <person name="Ye R.Z."/>
            <person name="Que T.C."/>
            <person name="Du C.H."/>
            <person name="Zhou Y.H."/>
            <person name="Cheng J.X."/>
            <person name="Dai P.F."/>
            <person name="Guo W.B."/>
            <person name="Han X.H."/>
            <person name="Huang E.J."/>
            <person name="Li L.F."/>
            <person name="Wei W."/>
            <person name="Gao Y.C."/>
            <person name="Liu J.Z."/>
            <person name="Shao H.Z."/>
            <person name="Wang X."/>
            <person name="Wang C.C."/>
            <person name="Yang T.C."/>
            <person name="Huo Q.B."/>
            <person name="Li W."/>
            <person name="Chen H.Y."/>
            <person name="Chen S.E."/>
            <person name="Zhou L.G."/>
            <person name="Ni X.B."/>
            <person name="Tian J.H."/>
            <person name="Sheng Y."/>
            <person name="Liu T."/>
            <person name="Pan Y.S."/>
            <person name="Xia L.Y."/>
            <person name="Li J."/>
            <person name="Zhao F."/>
            <person name="Cao W.C."/>
        </authorList>
    </citation>
    <scope>NUCLEOTIDE SEQUENCE</scope>
    <source>
        <strain evidence="20">Rsan-2018</strain>
    </source>
</reference>
<feature type="domain" description="Protein kinase" evidence="19">
    <location>
        <begin position="121"/>
        <end position="384"/>
    </location>
</feature>
<protein>
    <recommendedName>
        <fullName evidence="4">dual-specificity kinase</fullName>
        <ecNumber evidence="4">2.7.12.1</ecNumber>
    </recommendedName>
</protein>
<evidence type="ECO:0000256" key="13">
    <source>
        <dbReference type="ARBA" id="ARBA00023137"/>
    </source>
</evidence>
<dbReference type="InterPro" id="IPR050940">
    <property type="entry name" value="Actin_reg-Ser/Thr_kinase"/>
</dbReference>
<dbReference type="InterPro" id="IPR011009">
    <property type="entry name" value="Kinase-like_dom_sf"/>
</dbReference>
<dbReference type="InterPro" id="IPR017441">
    <property type="entry name" value="Protein_kinase_ATP_BS"/>
</dbReference>
<evidence type="ECO:0000256" key="2">
    <source>
        <dbReference type="ARBA" id="ARBA00001946"/>
    </source>
</evidence>
<dbReference type="GO" id="GO:0030036">
    <property type="term" value="P:actin cytoskeleton organization"/>
    <property type="evidence" value="ECO:0007669"/>
    <property type="project" value="TreeGrafter"/>
</dbReference>
<keyword evidence="6" id="KW-0597">Phosphoprotein</keyword>
<dbReference type="GO" id="GO:0005524">
    <property type="term" value="F:ATP binding"/>
    <property type="evidence" value="ECO:0007669"/>
    <property type="project" value="UniProtKB-UniRule"/>
</dbReference>
<dbReference type="PANTHER" id="PTHR46485:SF5">
    <property type="entry name" value="CENTER DIVIDER, ISOFORM A"/>
    <property type="match status" value="1"/>
</dbReference>
<dbReference type="Gene3D" id="3.30.200.20">
    <property type="entry name" value="Phosphorylase Kinase, domain 1"/>
    <property type="match status" value="1"/>
</dbReference>
<keyword evidence="8" id="KW-0479">Metal-binding</keyword>
<keyword evidence="14" id="KW-0464">Manganese</keyword>
<keyword evidence="7" id="KW-0808">Transferase</keyword>
<dbReference type="PROSITE" id="PS00109">
    <property type="entry name" value="PROTEIN_KINASE_TYR"/>
    <property type="match status" value="1"/>
</dbReference>
<evidence type="ECO:0000256" key="16">
    <source>
        <dbReference type="ARBA" id="ARBA00049308"/>
    </source>
</evidence>
<dbReference type="InterPro" id="IPR001245">
    <property type="entry name" value="Ser-Thr/Tyr_kinase_cat_dom"/>
</dbReference>
<dbReference type="GO" id="GO:0004674">
    <property type="term" value="F:protein serine/threonine kinase activity"/>
    <property type="evidence" value="ECO:0007669"/>
    <property type="project" value="UniProtKB-KW"/>
</dbReference>
<reference evidence="20" key="2">
    <citation type="submission" date="2021-09" db="EMBL/GenBank/DDBJ databases">
        <authorList>
            <person name="Jia N."/>
            <person name="Wang J."/>
            <person name="Shi W."/>
            <person name="Du L."/>
            <person name="Sun Y."/>
            <person name="Zhan W."/>
            <person name="Jiang J."/>
            <person name="Wang Q."/>
            <person name="Zhang B."/>
            <person name="Ji P."/>
            <person name="Sakyi L.B."/>
            <person name="Cui X."/>
            <person name="Yuan T."/>
            <person name="Jiang B."/>
            <person name="Yang W."/>
            <person name="Lam T.T.-Y."/>
            <person name="Chang Q."/>
            <person name="Ding S."/>
            <person name="Wang X."/>
            <person name="Zhu J."/>
            <person name="Ruan X."/>
            <person name="Zhao L."/>
            <person name="Wei J."/>
            <person name="Que T."/>
            <person name="Du C."/>
            <person name="Cheng J."/>
            <person name="Dai P."/>
            <person name="Han X."/>
            <person name="Huang E."/>
            <person name="Gao Y."/>
            <person name="Liu J."/>
            <person name="Shao H."/>
            <person name="Ye R."/>
            <person name="Li L."/>
            <person name="Wei W."/>
            <person name="Wang X."/>
            <person name="Wang C."/>
            <person name="Huo Q."/>
            <person name="Li W."/>
            <person name="Guo W."/>
            <person name="Chen H."/>
            <person name="Chen S."/>
            <person name="Zhou L."/>
            <person name="Zhou L."/>
            <person name="Ni X."/>
            <person name="Tian J."/>
            <person name="Zhou Y."/>
            <person name="Sheng Y."/>
            <person name="Liu T."/>
            <person name="Pan Y."/>
            <person name="Xia L."/>
            <person name="Li J."/>
            <person name="Zhao F."/>
            <person name="Cao W."/>
        </authorList>
    </citation>
    <scope>NUCLEOTIDE SEQUENCE</scope>
    <source>
        <strain evidence="20">Rsan-2018</strain>
        <tissue evidence="20">Larvae</tissue>
    </source>
</reference>
<dbReference type="InterPro" id="IPR008266">
    <property type="entry name" value="Tyr_kinase_AS"/>
</dbReference>
<dbReference type="FunFam" id="3.30.200.20:FF:000134">
    <property type="entry name" value="Dual specificity testis-specific protein kinase 2"/>
    <property type="match status" value="1"/>
</dbReference>
<gene>
    <name evidence="20" type="ORF">HPB52_007595</name>
</gene>
<evidence type="ECO:0000256" key="1">
    <source>
        <dbReference type="ARBA" id="ARBA00001936"/>
    </source>
</evidence>
<dbReference type="Gene3D" id="1.10.510.10">
    <property type="entry name" value="Transferase(Phosphotransferase) domain 1"/>
    <property type="match status" value="1"/>
</dbReference>
<feature type="binding site" evidence="18">
    <location>
        <position position="150"/>
    </location>
    <ligand>
        <name>ATP</name>
        <dbReference type="ChEBI" id="CHEBI:30616"/>
    </ligand>
</feature>
<comment type="catalytic activity">
    <reaction evidence="17">
        <text>L-tyrosyl-[protein] + ATP = O-phospho-L-tyrosyl-[protein] + ADP + H(+)</text>
        <dbReference type="Rhea" id="RHEA:10596"/>
        <dbReference type="Rhea" id="RHEA-COMP:10136"/>
        <dbReference type="Rhea" id="RHEA-COMP:20101"/>
        <dbReference type="ChEBI" id="CHEBI:15378"/>
        <dbReference type="ChEBI" id="CHEBI:30616"/>
        <dbReference type="ChEBI" id="CHEBI:46858"/>
        <dbReference type="ChEBI" id="CHEBI:61978"/>
        <dbReference type="ChEBI" id="CHEBI:456216"/>
        <dbReference type="EC" id="2.7.12.1"/>
    </reaction>
</comment>
<dbReference type="GO" id="GO:0005634">
    <property type="term" value="C:nucleus"/>
    <property type="evidence" value="ECO:0007669"/>
    <property type="project" value="TreeGrafter"/>
</dbReference>
<name>A0A9D4SN89_RHISA</name>
<proteinExistence type="inferred from homology"/>
<comment type="catalytic activity">
    <reaction evidence="15">
        <text>L-seryl-[protein] + ATP = O-phospho-L-seryl-[protein] + ADP + H(+)</text>
        <dbReference type="Rhea" id="RHEA:17989"/>
        <dbReference type="Rhea" id="RHEA-COMP:9863"/>
        <dbReference type="Rhea" id="RHEA-COMP:11604"/>
        <dbReference type="ChEBI" id="CHEBI:15378"/>
        <dbReference type="ChEBI" id="CHEBI:29999"/>
        <dbReference type="ChEBI" id="CHEBI:30616"/>
        <dbReference type="ChEBI" id="CHEBI:83421"/>
        <dbReference type="ChEBI" id="CHEBI:456216"/>
        <dbReference type="EC" id="2.7.12.1"/>
    </reaction>
</comment>
<dbReference type="AlphaFoldDB" id="A0A9D4SN89"/>
<organism evidence="20 21">
    <name type="scientific">Rhipicephalus sanguineus</name>
    <name type="common">Brown dog tick</name>
    <name type="synonym">Ixodes sanguineus</name>
    <dbReference type="NCBI Taxonomy" id="34632"/>
    <lineage>
        <taxon>Eukaryota</taxon>
        <taxon>Metazoa</taxon>
        <taxon>Ecdysozoa</taxon>
        <taxon>Arthropoda</taxon>
        <taxon>Chelicerata</taxon>
        <taxon>Arachnida</taxon>
        <taxon>Acari</taxon>
        <taxon>Parasitiformes</taxon>
        <taxon>Ixodida</taxon>
        <taxon>Ixodoidea</taxon>
        <taxon>Ixodidae</taxon>
        <taxon>Rhipicephalinae</taxon>
        <taxon>Rhipicephalus</taxon>
        <taxon>Rhipicephalus</taxon>
    </lineage>
</organism>
<evidence type="ECO:0000256" key="6">
    <source>
        <dbReference type="ARBA" id="ARBA00022553"/>
    </source>
</evidence>
<dbReference type="FunFam" id="1.10.510.10:FF:000202">
    <property type="entry name" value="Dual specificity testis-specific protein kinase 2"/>
    <property type="match status" value="1"/>
</dbReference>
<evidence type="ECO:0000313" key="21">
    <source>
        <dbReference type="Proteomes" id="UP000821837"/>
    </source>
</evidence>
<comment type="cofactor">
    <cofactor evidence="1">
        <name>Mn(2+)</name>
        <dbReference type="ChEBI" id="CHEBI:29035"/>
    </cofactor>
</comment>
<comment type="catalytic activity">
    <reaction evidence="16">
        <text>L-threonyl-[protein] + ATP = O-phospho-L-threonyl-[protein] + ADP + H(+)</text>
        <dbReference type="Rhea" id="RHEA:46608"/>
        <dbReference type="Rhea" id="RHEA-COMP:11060"/>
        <dbReference type="Rhea" id="RHEA-COMP:11605"/>
        <dbReference type="ChEBI" id="CHEBI:15378"/>
        <dbReference type="ChEBI" id="CHEBI:30013"/>
        <dbReference type="ChEBI" id="CHEBI:30616"/>
        <dbReference type="ChEBI" id="CHEBI:61977"/>
        <dbReference type="ChEBI" id="CHEBI:456216"/>
        <dbReference type="EC" id="2.7.12.1"/>
    </reaction>
</comment>
<dbReference type="EMBL" id="JABSTV010001255">
    <property type="protein sequence ID" value="KAH7935446.1"/>
    <property type="molecule type" value="Genomic_DNA"/>
</dbReference>
<dbReference type="GO" id="GO:0005737">
    <property type="term" value="C:cytoplasm"/>
    <property type="evidence" value="ECO:0007669"/>
    <property type="project" value="TreeGrafter"/>
</dbReference>
<evidence type="ECO:0000256" key="14">
    <source>
        <dbReference type="ARBA" id="ARBA00023211"/>
    </source>
</evidence>
<evidence type="ECO:0000259" key="19">
    <source>
        <dbReference type="PROSITE" id="PS50011"/>
    </source>
</evidence>
<dbReference type="PROSITE" id="PS00107">
    <property type="entry name" value="PROTEIN_KINASE_ATP"/>
    <property type="match status" value="1"/>
</dbReference>
<evidence type="ECO:0000256" key="12">
    <source>
        <dbReference type="ARBA" id="ARBA00022842"/>
    </source>
</evidence>
<accession>A0A9D4SN89</accession>
<evidence type="ECO:0000256" key="10">
    <source>
        <dbReference type="ARBA" id="ARBA00022777"/>
    </source>
</evidence>
<keyword evidence="12" id="KW-0460">Magnesium</keyword>
<evidence type="ECO:0000256" key="8">
    <source>
        <dbReference type="ARBA" id="ARBA00022723"/>
    </source>
</evidence>
<evidence type="ECO:0000256" key="3">
    <source>
        <dbReference type="ARBA" id="ARBA00005843"/>
    </source>
</evidence>
<dbReference type="Proteomes" id="UP000821837">
    <property type="component" value="Unassembled WGS sequence"/>
</dbReference>
<evidence type="ECO:0000256" key="17">
    <source>
        <dbReference type="ARBA" id="ARBA00051680"/>
    </source>
</evidence>
<dbReference type="InterPro" id="IPR000719">
    <property type="entry name" value="Prot_kinase_dom"/>
</dbReference>
<evidence type="ECO:0000256" key="4">
    <source>
        <dbReference type="ARBA" id="ARBA00013203"/>
    </source>
</evidence>
<evidence type="ECO:0000256" key="9">
    <source>
        <dbReference type="ARBA" id="ARBA00022741"/>
    </source>
</evidence>
<keyword evidence="21" id="KW-1185">Reference proteome</keyword>
<dbReference type="GO" id="GO:0004713">
    <property type="term" value="F:protein tyrosine kinase activity"/>
    <property type="evidence" value="ECO:0007669"/>
    <property type="project" value="UniProtKB-KW"/>
</dbReference>
<keyword evidence="11 18" id="KW-0067">ATP-binding</keyword>
<evidence type="ECO:0000256" key="18">
    <source>
        <dbReference type="PROSITE-ProRule" id="PRU10141"/>
    </source>
</evidence>
<dbReference type="SUPFAM" id="SSF56112">
    <property type="entry name" value="Protein kinase-like (PK-like)"/>
    <property type="match status" value="1"/>
</dbReference>
<dbReference type="Pfam" id="PF07714">
    <property type="entry name" value="PK_Tyr_Ser-Thr"/>
    <property type="match status" value="1"/>
</dbReference>
<dbReference type="PRINTS" id="PR00109">
    <property type="entry name" value="TYRKINASE"/>
</dbReference>
<dbReference type="VEuPathDB" id="VectorBase:RSAN_036079"/>
<comment type="similarity">
    <text evidence="3">Belongs to the protein kinase superfamily. TKL Ser/Thr protein kinase family.</text>
</comment>
<comment type="caution">
    <text evidence="20">The sequence shown here is derived from an EMBL/GenBank/DDBJ whole genome shotgun (WGS) entry which is preliminary data.</text>
</comment>
<dbReference type="PROSITE" id="PS50011">
    <property type="entry name" value="PROTEIN_KINASE_DOM"/>
    <property type="match status" value="1"/>
</dbReference>
<comment type="cofactor">
    <cofactor evidence="2">
        <name>Mg(2+)</name>
        <dbReference type="ChEBI" id="CHEBI:18420"/>
    </cofactor>
</comment>
<evidence type="ECO:0000313" key="20">
    <source>
        <dbReference type="EMBL" id="KAH7935446.1"/>
    </source>
</evidence>
<evidence type="ECO:0000256" key="15">
    <source>
        <dbReference type="ARBA" id="ARBA00049003"/>
    </source>
</evidence>
<evidence type="ECO:0000256" key="11">
    <source>
        <dbReference type="ARBA" id="ARBA00022840"/>
    </source>
</evidence>
<dbReference type="GO" id="GO:0004712">
    <property type="term" value="F:protein serine/threonine/tyrosine kinase activity"/>
    <property type="evidence" value="ECO:0007669"/>
    <property type="project" value="UniProtKB-EC"/>
</dbReference>